<protein>
    <submittedName>
        <fullName evidence="1">Uncharacterized protein</fullName>
    </submittedName>
</protein>
<accession>A0A6J4JMS4</accession>
<dbReference type="AlphaFoldDB" id="A0A6J4JMS4"/>
<gene>
    <name evidence="1" type="ORF">AVDCRST_MAG08-3884</name>
</gene>
<dbReference type="EMBL" id="CADCTG010000301">
    <property type="protein sequence ID" value="CAA9282558.1"/>
    <property type="molecule type" value="Genomic_DNA"/>
</dbReference>
<sequence length="32" mass="3660">MFPSPPAEYAAFQRAEIARWRRVAQAANIVLE</sequence>
<reference evidence="1" key="1">
    <citation type="submission" date="2020-02" db="EMBL/GenBank/DDBJ databases">
        <authorList>
            <person name="Meier V. D."/>
        </authorList>
    </citation>
    <scope>NUCLEOTIDE SEQUENCE</scope>
    <source>
        <strain evidence="1">AVDCRST_MAG08</strain>
    </source>
</reference>
<proteinExistence type="predicted"/>
<organism evidence="1">
    <name type="scientific">uncultured Acetobacteraceae bacterium</name>
    <dbReference type="NCBI Taxonomy" id="169975"/>
    <lineage>
        <taxon>Bacteria</taxon>
        <taxon>Pseudomonadati</taxon>
        <taxon>Pseudomonadota</taxon>
        <taxon>Alphaproteobacteria</taxon>
        <taxon>Acetobacterales</taxon>
        <taxon>Acetobacteraceae</taxon>
        <taxon>environmental samples</taxon>
    </lineage>
</organism>
<name>A0A6J4JMS4_9PROT</name>
<evidence type="ECO:0000313" key="1">
    <source>
        <dbReference type="EMBL" id="CAA9282558.1"/>
    </source>
</evidence>